<feature type="transmembrane region" description="Helical" evidence="2">
    <location>
        <begin position="87"/>
        <end position="106"/>
    </location>
</feature>
<feature type="region of interest" description="Disordered" evidence="1">
    <location>
        <begin position="1"/>
        <end position="35"/>
    </location>
</feature>
<gene>
    <name evidence="3" type="ORF">LTR24_003580</name>
</gene>
<reference evidence="3 4" key="1">
    <citation type="submission" date="2023-08" db="EMBL/GenBank/DDBJ databases">
        <title>Black Yeasts Isolated from many extreme environments.</title>
        <authorList>
            <person name="Coleine C."/>
            <person name="Stajich J.E."/>
            <person name="Selbmann L."/>
        </authorList>
    </citation>
    <scope>NUCLEOTIDE SEQUENCE [LARGE SCALE GENOMIC DNA]</scope>
    <source>
        <strain evidence="3 4">CCFEE 5885</strain>
    </source>
</reference>
<dbReference type="EMBL" id="JAVRRG010000034">
    <property type="protein sequence ID" value="KAK5094425.1"/>
    <property type="molecule type" value="Genomic_DNA"/>
</dbReference>
<dbReference type="Proteomes" id="UP001345013">
    <property type="component" value="Unassembled WGS sequence"/>
</dbReference>
<keyword evidence="4" id="KW-1185">Reference proteome</keyword>
<protein>
    <submittedName>
        <fullName evidence="3">Uncharacterized protein</fullName>
    </submittedName>
</protein>
<feature type="transmembrane region" description="Helical" evidence="2">
    <location>
        <begin position="54"/>
        <end position="75"/>
    </location>
</feature>
<keyword evidence="2" id="KW-1133">Transmembrane helix</keyword>
<evidence type="ECO:0000313" key="4">
    <source>
        <dbReference type="Proteomes" id="UP001345013"/>
    </source>
</evidence>
<evidence type="ECO:0000256" key="2">
    <source>
        <dbReference type="SAM" id="Phobius"/>
    </source>
</evidence>
<name>A0ABR0KFZ7_9EURO</name>
<feature type="transmembrane region" description="Helical" evidence="2">
    <location>
        <begin position="167"/>
        <end position="189"/>
    </location>
</feature>
<organism evidence="3 4">
    <name type="scientific">Lithohypha guttulata</name>
    <dbReference type="NCBI Taxonomy" id="1690604"/>
    <lineage>
        <taxon>Eukaryota</taxon>
        <taxon>Fungi</taxon>
        <taxon>Dikarya</taxon>
        <taxon>Ascomycota</taxon>
        <taxon>Pezizomycotina</taxon>
        <taxon>Eurotiomycetes</taxon>
        <taxon>Chaetothyriomycetidae</taxon>
        <taxon>Chaetothyriales</taxon>
        <taxon>Trichomeriaceae</taxon>
        <taxon>Lithohypha</taxon>
    </lineage>
</organism>
<sequence>MSGIESTTARLRKTFKYPSDDEGSQGSRDELDEEEQDHLLSTFTTQSILSNTTYTLLFTALPLTLTPLFLTHLLTSSTPPRHKLLSLLALTSLLASAFTMFFLTSVEIDATDARARLDARRRQVGRATFGGSSAGGEGGGSGLLELWRRFMDKLDDIRLDLDREGPLLRALPVLNGVMCLLLVVAGLGLRGRAGGGERGGAEGTWVWDWVYLLLPGVMMGMTTVARRSIMDEQRGIRELRGSRYGYKGA</sequence>
<proteinExistence type="predicted"/>
<comment type="caution">
    <text evidence="3">The sequence shown here is derived from an EMBL/GenBank/DDBJ whole genome shotgun (WGS) entry which is preliminary data.</text>
</comment>
<feature type="transmembrane region" description="Helical" evidence="2">
    <location>
        <begin position="209"/>
        <end position="229"/>
    </location>
</feature>
<evidence type="ECO:0000313" key="3">
    <source>
        <dbReference type="EMBL" id="KAK5094425.1"/>
    </source>
</evidence>
<evidence type="ECO:0000256" key="1">
    <source>
        <dbReference type="SAM" id="MobiDB-lite"/>
    </source>
</evidence>
<keyword evidence="2" id="KW-0472">Membrane</keyword>
<accession>A0ABR0KFZ7</accession>
<keyword evidence="2" id="KW-0812">Transmembrane</keyword>